<dbReference type="AlphaFoldDB" id="A0A8H4PSV8"/>
<evidence type="ECO:0000256" key="3">
    <source>
        <dbReference type="ARBA" id="ARBA00022771"/>
    </source>
</evidence>
<evidence type="ECO:0000256" key="1">
    <source>
        <dbReference type="ARBA" id="ARBA00004123"/>
    </source>
</evidence>
<dbReference type="InterPro" id="IPR001965">
    <property type="entry name" value="Znf_PHD"/>
</dbReference>
<evidence type="ECO:0000256" key="6">
    <source>
        <dbReference type="PROSITE-ProRule" id="PRU00146"/>
    </source>
</evidence>
<dbReference type="EMBL" id="JAAVMX010000003">
    <property type="protein sequence ID" value="KAF4509828.1"/>
    <property type="molecule type" value="Genomic_DNA"/>
</dbReference>
<proteinExistence type="predicted"/>
<reference evidence="9 10" key="1">
    <citation type="journal article" date="2020" name="Genome Biol. Evol.">
        <title>A new high-quality draft genome assembly of the Chinese cordyceps Ophiocordyceps sinensis.</title>
        <authorList>
            <person name="Shu R."/>
            <person name="Zhang J."/>
            <person name="Meng Q."/>
            <person name="Zhang H."/>
            <person name="Zhou G."/>
            <person name="Li M."/>
            <person name="Wu P."/>
            <person name="Zhao Y."/>
            <person name="Chen C."/>
            <person name="Qin Q."/>
        </authorList>
    </citation>
    <scope>NUCLEOTIDE SEQUENCE [LARGE SCALE GENOMIC DNA]</scope>
    <source>
        <strain evidence="9 10">IOZ07</strain>
    </source>
</reference>
<dbReference type="PANTHER" id="PTHR46174">
    <property type="entry name" value="CXXC-TYPE ZINC FINGER PROTEIN 1"/>
    <property type="match status" value="1"/>
</dbReference>
<dbReference type="PROSITE" id="PS01359">
    <property type="entry name" value="ZF_PHD_1"/>
    <property type="match status" value="1"/>
</dbReference>
<dbReference type="GO" id="GO:0048188">
    <property type="term" value="C:Set1C/COMPASS complex"/>
    <property type="evidence" value="ECO:0007669"/>
    <property type="project" value="InterPro"/>
</dbReference>
<evidence type="ECO:0000256" key="4">
    <source>
        <dbReference type="ARBA" id="ARBA00022833"/>
    </source>
</evidence>
<keyword evidence="2" id="KW-0479">Metal-binding</keyword>
<evidence type="ECO:0000259" key="8">
    <source>
        <dbReference type="PROSITE" id="PS50016"/>
    </source>
</evidence>
<accession>A0A8H4PSV8</accession>
<organism evidence="9 10">
    <name type="scientific">Ophiocordyceps sinensis</name>
    <dbReference type="NCBI Taxonomy" id="72228"/>
    <lineage>
        <taxon>Eukaryota</taxon>
        <taxon>Fungi</taxon>
        <taxon>Dikarya</taxon>
        <taxon>Ascomycota</taxon>
        <taxon>Pezizomycotina</taxon>
        <taxon>Sordariomycetes</taxon>
        <taxon>Hypocreomycetidae</taxon>
        <taxon>Hypocreales</taxon>
        <taxon>Ophiocordycipitaceae</taxon>
        <taxon>Ophiocordyceps</taxon>
    </lineage>
</organism>
<dbReference type="InterPro" id="IPR011011">
    <property type="entry name" value="Znf_FYVE_PHD"/>
</dbReference>
<feature type="compositionally biased region" description="Pro residues" evidence="7">
    <location>
        <begin position="73"/>
        <end position="101"/>
    </location>
</feature>
<evidence type="ECO:0000313" key="10">
    <source>
        <dbReference type="Proteomes" id="UP000557566"/>
    </source>
</evidence>
<keyword evidence="10" id="KW-1185">Reference proteome</keyword>
<evidence type="ECO:0000256" key="7">
    <source>
        <dbReference type="SAM" id="MobiDB-lite"/>
    </source>
</evidence>
<comment type="caution">
    <text evidence="9">The sequence shown here is derived from an EMBL/GenBank/DDBJ whole genome shotgun (WGS) entry which is preliminary data.</text>
</comment>
<gene>
    <name evidence="9" type="ORF">G6O67_001768</name>
</gene>
<dbReference type="Proteomes" id="UP000557566">
    <property type="component" value="Unassembled WGS sequence"/>
</dbReference>
<dbReference type="PROSITE" id="PS50016">
    <property type="entry name" value="ZF_PHD_2"/>
    <property type="match status" value="1"/>
</dbReference>
<evidence type="ECO:0000313" key="9">
    <source>
        <dbReference type="EMBL" id="KAF4509828.1"/>
    </source>
</evidence>
<sequence length="494" mass="53353">MPTDGPACSPTPAAAVYFDQPRFALIESPTETQVGPDSPHSTVRDVAPPPFKPPSPVAPPPFKPPSSVAPSSVAPPPFKPSSVAPPPSKPSSSPAPLPFTEPLPSTEAPDPAPKAAAAHPPKKKGTASTAKKGPKRTKNGDSSRKSKKSKSGPGARGGGGASDDESDNGPYCLCRGPDDHRWMICCETCEDWFHGECININKDVGEAQIERFVCPLCTKGNLVTIYKKTCAWGACRKPARLTDDRPSVFCSSEHAQTWWERLVARLPKTQAKGGLNQQQLSQEELMAILSSDLGGVGEDGTWKVARTPFSGALPNETSDEGKDDALTRILSEEEKTVLDNASKARLQLEEESVLCDKMLTLVELAQEHRRAAITAGRIGEDICGYDSRLDTISARDAFAAYATSAEGEATFKASKLGGDALSPDEAFKGMCERKRCKVHSGWHKMLPLGIKYQIREMANQAAERGEEQSIVREAARERWKRKQAEKNWVEVVDG</sequence>
<dbReference type="SMART" id="SM00249">
    <property type="entry name" value="PHD"/>
    <property type="match status" value="1"/>
</dbReference>
<dbReference type="OrthoDB" id="436852at2759"/>
<name>A0A8H4PSV8_9HYPO</name>
<dbReference type="InterPro" id="IPR013083">
    <property type="entry name" value="Znf_RING/FYVE/PHD"/>
</dbReference>
<feature type="compositionally biased region" description="Pro residues" evidence="7">
    <location>
        <begin position="47"/>
        <end position="64"/>
    </location>
</feature>
<feature type="domain" description="PHD-type" evidence="8">
    <location>
        <begin position="169"/>
        <end position="220"/>
    </location>
</feature>
<dbReference type="PANTHER" id="PTHR46174:SF1">
    <property type="entry name" value="CXXC-TYPE ZINC FINGER PROTEIN 1"/>
    <property type="match status" value="1"/>
</dbReference>
<feature type="compositionally biased region" description="Polar residues" evidence="7">
    <location>
        <begin position="29"/>
        <end position="41"/>
    </location>
</feature>
<dbReference type="GO" id="GO:0008270">
    <property type="term" value="F:zinc ion binding"/>
    <property type="evidence" value="ECO:0007669"/>
    <property type="project" value="UniProtKB-KW"/>
</dbReference>
<keyword evidence="4" id="KW-0862">Zinc</keyword>
<evidence type="ECO:0000256" key="2">
    <source>
        <dbReference type="ARBA" id="ARBA00022723"/>
    </source>
</evidence>
<feature type="region of interest" description="Disordered" evidence="7">
    <location>
        <begin position="24"/>
        <end position="169"/>
    </location>
</feature>
<dbReference type="SUPFAM" id="SSF57903">
    <property type="entry name" value="FYVE/PHD zinc finger"/>
    <property type="match status" value="1"/>
</dbReference>
<dbReference type="CDD" id="cd15552">
    <property type="entry name" value="PHD_PHF3_like"/>
    <property type="match status" value="1"/>
</dbReference>
<dbReference type="InterPro" id="IPR019787">
    <property type="entry name" value="Znf_PHD-finger"/>
</dbReference>
<keyword evidence="3 6" id="KW-0863">Zinc-finger</keyword>
<dbReference type="Pfam" id="PF00628">
    <property type="entry name" value="PHD"/>
    <property type="match status" value="1"/>
</dbReference>
<dbReference type="Gene3D" id="3.30.40.10">
    <property type="entry name" value="Zinc/RING finger domain, C3HC4 (zinc finger)"/>
    <property type="match status" value="1"/>
</dbReference>
<dbReference type="InterPro" id="IPR037869">
    <property type="entry name" value="Spp1/CFP1"/>
</dbReference>
<comment type="subcellular location">
    <subcellularLocation>
        <location evidence="1">Nucleus</location>
    </subcellularLocation>
</comment>
<evidence type="ECO:0000256" key="5">
    <source>
        <dbReference type="ARBA" id="ARBA00023242"/>
    </source>
</evidence>
<dbReference type="InterPro" id="IPR019786">
    <property type="entry name" value="Zinc_finger_PHD-type_CS"/>
</dbReference>
<protein>
    <recommendedName>
        <fullName evidence="8">PHD-type domain-containing protein</fullName>
    </recommendedName>
</protein>
<dbReference type="GO" id="GO:0045893">
    <property type="term" value="P:positive regulation of DNA-templated transcription"/>
    <property type="evidence" value="ECO:0007669"/>
    <property type="project" value="TreeGrafter"/>
</dbReference>
<keyword evidence="5" id="KW-0539">Nucleus</keyword>